<dbReference type="Proteomes" id="UP000644140">
    <property type="component" value="Chromosome"/>
</dbReference>
<evidence type="ECO:0000313" key="2">
    <source>
        <dbReference type="Proteomes" id="UP000644140"/>
    </source>
</evidence>
<sequence length="238" mass="27407">MLIKTILTIILSFSLLQGCSPKEVLSYLCKVDGKKATEEKYQSIEKNLSRDINLFVVNNDLYLDYNFKKIYNKYKEMNSNYLKLKVIVRLSAVQGFDNGVVHNENFEDNDHHMSTLEVRTTGQGLNTNFYSSDNFVPFDDNIHKNINQSITDQAFLIGIAALDKKNINEFIESFLTKGRCQGGDKYGKVVSERNFNGVHIILESEPEWFVGKGQVNSFAYTVYYTKATDKIYEKSLYY</sequence>
<evidence type="ECO:0000313" key="1">
    <source>
        <dbReference type="EMBL" id="UUN98496.1"/>
    </source>
</evidence>
<organism evidence="1 2">
    <name type="scientific">Acinetobacter bereziniae</name>
    <name type="common">Acinetobacter genomosp. 10</name>
    <dbReference type="NCBI Taxonomy" id="106648"/>
    <lineage>
        <taxon>Bacteria</taxon>
        <taxon>Pseudomonadati</taxon>
        <taxon>Pseudomonadota</taxon>
        <taxon>Gammaproteobacteria</taxon>
        <taxon>Moraxellales</taxon>
        <taxon>Moraxellaceae</taxon>
        <taxon>Acinetobacter</taxon>
    </lineage>
</organism>
<evidence type="ECO:0008006" key="3">
    <source>
        <dbReference type="Google" id="ProtNLM"/>
    </source>
</evidence>
<proteinExistence type="predicted"/>
<protein>
    <recommendedName>
        <fullName evidence="3">Lipoprotein</fullName>
    </recommendedName>
</protein>
<name>A0A9E7PEL3_ACIBZ</name>
<dbReference type="AlphaFoldDB" id="A0A9E7PEL3"/>
<dbReference type="PROSITE" id="PS51257">
    <property type="entry name" value="PROKAR_LIPOPROTEIN"/>
    <property type="match status" value="1"/>
</dbReference>
<accession>A0A9E7PEL3</accession>
<dbReference type="RefSeq" id="WP_227560677.1">
    <property type="nucleotide sequence ID" value="NZ_CP066121.1"/>
</dbReference>
<gene>
    <name evidence="1" type="ORF">I9054_003250</name>
</gene>
<dbReference type="EMBL" id="CP092085">
    <property type="protein sequence ID" value="UUN98496.1"/>
    <property type="molecule type" value="Genomic_DNA"/>
</dbReference>
<reference evidence="1" key="1">
    <citation type="submission" date="2022-02" db="EMBL/GenBank/DDBJ databases">
        <title>Characterization of Tn125 harboring carbapenem-resistant Acinetobacter bereziniae clinical isolates.</title>
        <authorList>
            <person name="Wong N.-K."/>
            <person name="Pan Q."/>
        </authorList>
    </citation>
    <scope>NUCLEOTIDE SEQUENCE</scope>
    <source>
        <strain evidence="1">GD03393</strain>
    </source>
</reference>